<feature type="compositionally biased region" description="Basic and acidic residues" evidence="10">
    <location>
        <begin position="533"/>
        <end position="544"/>
    </location>
</feature>
<dbReference type="SUPFAM" id="SSF56672">
    <property type="entry name" value="DNA/RNA polymerases"/>
    <property type="match status" value="1"/>
</dbReference>
<reference evidence="13 14" key="1">
    <citation type="journal article" date="2013" name="MBio">
        <title>Genome sequencing of the plant pathogen Taphrina deformans, the causal agent of peach leaf curl.</title>
        <authorList>
            <person name="Cisse O.H."/>
            <person name="Almeida J.M.G.C.F."/>
            <person name="Fonseca A."/>
            <person name="Kumar A.A."/>
            <person name="Salojaervi J."/>
            <person name="Overmyer K."/>
            <person name="Hauser P.M."/>
            <person name="Pagni M."/>
        </authorList>
    </citation>
    <scope>NUCLEOTIDE SEQUENCE [LARGE SCALE GENOMIC DNA]</scope>
    <source>
        <strain evidence="14">PYCC 5710 / ATCC 11124 / CBS 356.35 / IMI 108563 / JCM 9778 / NBRC 8474</strain>
    </source>
</reference>
<dbReference type="GO" id="GO:0007064">
    <property type="term" value="P:mitotic sister chromatid cohesion"/>
    <property type="evidence" value="ECO:0007669"/>
    <property type="project" value="UniProtKB-ARBA"/>
</dbReference>
<dbReference type="InterPro" id="IPR041298">
    <property type="entry name" value="UBZ3"/>
</dbReference>
<dbReference type="eggNOG" id="KOG2095">
    <property type="taxonomic scope" value="Eukaryota"/>
</dbReference>
<evidence type="ECO:0000256" key="8">
    <source>
        <dbReference type="ARBA" id="ARBA00023242"/>
    </source>
</evidence>
<evidence type="ECO:0000256" key="5">
    <source>
        <dbReference type="ARBA" id="ARBA00022771"/>
    </source>
</evidence>
<dbReference type="GO" id="GO:0003684">
    <property type="term" value="F:damaged DNA binding"/>
    <property type="evidence" value="ECO:0007669"/>
    <property type="project" value="InterPro"/>
</dbReference>
<keyword evidence="8" id="KW-0539">Nucleus</keyword>
<feature type="region of interest" description="Disordered" evidence="10">
    <location>
        <begin position="516"/>
        <end position="544"/>
    </location>
</feature>
<dbReference type="InterPro" id="IPR001126">
    <property type="entry name" value="UmuC"/>
</dbReference>
<dbReference type="Pfam" id="PF00817">
    <property type="entry name" value="IMS"/>
    <property type="match status" value="1"/>
</dbReference>
<evidence type="ECO:0000259" key="11">
    <source>
        <dbReference type="PROSITE" id="PS50173"/>
    </source>
</evidence>
<protein>
    <recommendedName>
        <fullName evidence="9">DNA polymerase eta</fullName>
    </recommendedName>
</protein>
<evidence type="ECO:0000259" key="12">
    <source>
        <dbReference type="PROSITE" id="PS51907"/>
    </source>
</evidence>
<dbReference type="Pfam" id="PF21704">
    <property type="entry name" value="POLH-Rev1_HhH"/>
    <property type="match status" value="1"/>
</dbReference>
<dbReference type="Pfam" id="PF11799">
    <property type="entry name" value="IMS_C"/>
    <property type="match status" value="1"/>
</dbReference>
<dbReference type="GO" id="GO:0035861">
    <property type="term" value="C:site of double-strand break"/>
    <property type="evidence" value="ECO:0007669"/>
    <property type="project" value="TreeGrafter"/>
</dbReference>
<dbReference type="GO" id="GO:0042276">
    <property type="term" value="P:error-prone translesion synthesis"/>
    <property type="evidence" value="ECO:0007669"/>
    <property type="project" value="TreeGrafter"/>
</dbReference>
<name>R4X8B2_TAPDE</name>
<dbReference type="EMBL" id="CAHR02000058">
    <property type="protein sequence ID" value="CCG81783.1"/>
    <property type="molecule type" value="Genomic_DNA"/>
</dbReference>
<evidence type="ECO:0000256" key="9">
    <source>
        <dbReference type="ARBA" id="ARBA00044975"/>
    </source>
</evidence>
<gene>
    <name evidence="13" type="ORF">TAPDE_001635</name>
</gene>
<dbReference type="STRING" id="1097556.R4X8B2"/>
<dbReference type="GO" id="GO:0003887">
    <property type="term" value="F:DNA-directed DNA polymerase activity"/>
    <property type="evidence" value="ECO:0007669"/>
    <property type="project" value="TreeGrafter"/>
</dbReference>
<dbReference type="PROSITE" id="PS50173">
    <property type="entry name" value="UMUC"/>
    <property type="match status" value="1"/>
</dbReference>
<dbReference type="Gene3D" id="3.40.1170.60">
    <property type="match status" value="1"/>
</dbReference>
<proteinExistence type="predicted"/>
<evidence type="ECO:0000256" key="1">
    <source>
        <dbReference type="ARBA" id="ARBA00004123"/>
    </source>
</evidence>
<sequence length="629" mass="70199">MEDDIKLVSSQLPPTQTSRYTYRHLHVLSSASPARESPLRVIALCDLDCFYAQVEGVRIKADPDEPLAVSQWGGLIAINYAARRAGITRHENAASAVQKCPGIRLVHVQTWKEGDTVSRYHDEPSVVDHKVSLDPYRRESRKILEIFKRHCDLVEKASIDESFLDLSTLVKERLLQRYGHLLRTNSANLDDPLPEAPLVNWRPEEGVLVDLDVDHNEEDRNDWDDVAIQIAAEIMAVIRADVKTTLGYTCSAGIARNKTFAKLAAGQNKPEKQTILRNRAVQSFINGMPLTKIRNLGGKLGLEVEKIFATSSAKDITAVSIEELRKKLGTETGQWLYNIVRGIDYSEVSTSTQVKSMLSAKSFRPQIDSIAQAERWIKVLTADLSSRLLEDPNQRRPKTLTMHHRVPGSSKTRQAPIPRGPDLTNEYLSGLAVKLLLQINTEGRAFPCFNLSLGLSGFEGLENGVQDIGGFFRKSLKNNEILVNINSDGPIDKFDEIESLPATILDGAAQAKKPIEDSATPYLSRDSTLEQSDLDKKTTKPIEKENSIDGSFSCERCTKPVIGETEAEHLDWHFAKDLAKDLAKAEHAAREATRPERQTTNKEKVNRNVKSSGTKSKHIEKGQKRLKFG</sequence>
<keyword evidence="4" id="KW-0227">DNA damage</keyword>
<dbReference type="VEuPathDB" id="FungiDB:TAPDE_001635"/>
<dbReference type="Gene3D" id="3.30.1490.100">
    <property type="entry name" value="DNA polymerase, Y-family, little finger domain"/>
    <property type="match status" value="1"/>
</dbReference>
<dbReference type="InterPro" id="IPR043128">
    <property type="entry name" value="Rev_trsase/Diguanyl_cyclase"/>
</dbReference>
<evidence type="ECO:0000256" key="4">
    <source>
        <dbReference type="ARBA" id="ARBA00022763"/>
    </source>
</evidence>
<dbReference type="PANTHER" id="PTHR45873">
    <property type="entry name" value="DNA POLYMERASE ETA"/>
    <property type="match status" value="1"/>
</dbReference>
<organism evidence="13 14">
    <name type="scientific">Taphrina deformans (strain PYCC 5710 / ATCC 11124 / CBS 356.35 / IMI 108563 / JCM 9778 / NBRC 8474)</name>
    <name type="common">Peach leaf curl fungus</name>
    <name type="synonym">Lalaria deformans</name>
    <dbReference type="NCBI Taxonomy" id="1097556"/>
    <lineage>
        <taxon>Eukaryota</taxon>
        <taxon>Fungi</taxon>
        <taxon>Dikarya</taxon>
        <taxon>Ascomycota</taxon>
        <taxon>Taphrinomycotina</taxon>
        <taxon>Taphrinomycetes</taxon>
        <taxon>Taphrinales</taxon>
        <taxon>Taphrinaceae</taxon>
        <taxon>Taphrina</taxon>
    </lineage>
</organism>
<dbReference type="InterPro" id="IPR043502">
    <property type="entry name" value="DNA/RNA_pol_sf"/>
</dbReference>
<keyword evidence="7" id="KW-0234">DNA repair</keyword>
<dbReference type="FunFam" id="1.10.150.20:FF:000014">
    <property type="entry name" value="Polymerase (DNA directed), eta"/>
    <property type="match status" value="1"/>
</dbReference>
<feature type="domain" description="UmuC" evidence="11">
    <location>
        <begin position="42"/>
        <end position="297"/>
    </location>
</feature>
<dbReference type="Proteomes" id="UP000013776">
    <property type="component" value="Unassembled WGS sequence"/>
</dbReference>
<dbReference type="PIRSF" id="PIRSF036603">
    <property type="entry name" value="DPol_eta"/>
    <property type="match status" value="1"/>
</dbReference>
<feature type="region of interest" description="Disordered" evidence="10">
    <location>
        <begin position="583"/>
        <end position="629"/>
    </location>
</feature>
<keyword evidence="2" id="KW-0808">Transferase</keyword>
<feature type="domain" description="UBZ3-type" evidence="12">
    <location>
        <begin position="547"/>
        <end position="581"/>
    </location>
</feature>
<evidence type="ECO:0000313" key="13">
    <source>
        <dbReference type="EMBL" id="CCG81783.1"/>
    </source>
</evidence>
<keyword evidence="6" id="KW-0862">Zinc</keyword>
<dbReference type="InterPro" id="IPR036775">
    <property type="entry name" value="DNA_pol_Y-fam_lit_finger_sf"/>
</dbReference>
<dbReference type="GO" id="GO:0009314">
    <property type="term" value="P:response to radiation"/>
    <property type="evidence" value="ECO:0007669"/>
    <property type="project" value="TreeGrafter"/>
</dbReference>
<keyword evidence="14" id="KW-1185">Reference proteome</keyword>
<dbReference type="InterPro" id="IPR052230">
    <property type="entry name" value="DNA_polymerase_eta"/>
</dbReference>
<keyword evidence="3" id="KW-0479">Metal-binding</keyword>
<evidence type="ECO:0000256" key="3">
    <source>
        <dbReference type="ARBA" id="ARBA00022723"/>
    </source>
</evidence>
<dbReference type="PANTHER" id="PTHR45873:SF1">
    <property type="entry name" value="DNA POLYMERASE ETA"/>
    <property type="match status" value="1"/>
</dbReference>
<dbReference type="AlphaFoldDB" id="R4X8B2"/>
<keyword evidence="5" id="KW-0863">Zinc-finger</keyword>
<dbReference type="SUPFAM" id="SSF100879">
    <property type="entry name" value="Lesion bypass DNA polymerase (Y-family), little finger domain"/>
    <property type="match status" value="1"/>
</dbReference>
<dbReference type="Pfam" id="PF18439">
    <property type="entry name" value="zf_UBZ"/>
    <property type="match status" value="1"/>
</dbReference>
<dbReference type="GO" id="GO:0008270">
    <property type="term" value="F:zinc ion binding"/>
    <property type="evidence" value="ECO:0007669"/>
    <property type="project" value="UniProtKB-KW"/>
</dbReference>
<dbReference type="InterPro" id="IPR017961">
    <property type="entry name" value="DNA_pol_Y-fam_little_finger"/>
</dbReference>
<dbReference type="GO" id="GO:0070987">
    <property type="term" value="P:error-free translesion synthesis"/>
    <property type="evidence" value="ECO:0007669"/>
    <property type="project" value="UniProtKB-ARBA"/>
</dbReference>
<evidence type="ECO:0000256" key="6">
    <source>
        <dbReference type="ARBA" id="ARBA00022833"/>
    </source>
</evidence>
<dbReference type="OrthoDB" id="5723at2759"/>
<dbReference type="GO" id="GO:0005634">
    <property type="term" value="C:nucleus"/>
    <property type="evidence" value="ECO:0007669"/>
    <property type="project" value="UniProtKB-SubCell"/>
</dbReference>
<evidence type="ECO:0000256" key="2">
    <source>
        <dbReference type="ARBA" id="ARBA00022679"/>
    </source>
</evidence>
<comment type="caution">
    <text evidence="13">The sequence shown here is derived from an EMBL/GenBank/DDBJ whole genome shotgun (WGS) entry which is preliminary data.</text>
</comment>
<comment type="subcellular location">
    <subcellularLocation>
        <location evidence="1">Nucleus</location>
    </subcellularLocation>
</comment>
<accession>R4X8B2</accession>
<dbReference type="GO" id="GO:0005657">
    <property type="term" value="C:replication fork"/>
    <property type="evidence" value="ECO:0007669"/>
    <property type="project" value="UniProtKB-ARBA"/>
</dbReference>
<dbReference type="FunFam" id="3.40.1170.60:FF:000008">
    <property type="entry name" value="DNA polymerase eta subunit"/>
    <property type="match status" value="1"/>
</dbReference>
<dbReference type="PROSITE" id="PS51907">
    <property type="entry name" value="ZF_UBZ3"/>
    <property type="match status" value="1"/>
</dbReference>
<dbReference type="Gene3D" id="3.30.70.270">
    <property type="match status" value="1"/>
</dbReference>
<feature type="compositionally biased region" description="Basic and acidic residues" evidence="10">
    <location>
        <begin position="583"/>
        <end position="606"/>
    </location>
</feature>
<dbReference type="GO" id="GO:0006281">
    <property type="term" value="P:DNA repair"/>
    <property type="evidence" value="ECO:0007669"/>
    <property type="project" value="UniProtKB-KW"/>
</dbReference>
<evidence type="ECO:0000256" key="10">
    <source>
        <dbReference type="SAM" id="MobiDB-lite"/>
    </source>
</evidence>
<evidence type="ECO:0000256" key="7">
    <source>
        <dbReference type="ARBA" id="ARBA00023204"/>
    </source>
</evidence>
<dbReference type="Gene3D" id="1.10.150.20">
    <property type="entry name" value="5' to 3' exonuclease, C-terminal subdomain"/>
    <property type="match status" value="1"/>
</dbReference>
<evidence type="ECO:0000313" key="14">
    <source>
        <dbReference type="Proteomes" id="UP000013776"/>
    </source>
</evidence>